<dbReference type="RefSeq" id="WP_084282811.1">
    <property type="nucleotide sequence ID" value="NZ_FWXJ01000003.1"/>
</dbReference>
<evidence type="ECO:0000313" key="4">
    <source>
        <dbReference type="EMBL" id="SMC35974.1"/>
    </source>
</evidence>
<dbReference type="InterPro" id="IPR016166">
    <property type="entry name" value="FAD-bd_PCMH"/>
</dbReference>
<dbReference type="InterPro" id="IPR036318">
    <property type="entry name" value="FAD-bd_PCMH-like_sf"/>
</dbReference>
<organism evidence="4 5">
    <name type="scientific">Polynucleobacter kasalickyi</name>
    <dbReference type="NCBI Taxonomy" id="1938817"/>
    <lineage>
        <taxon>Bacteria</taxon>
        <taxon>Pseudomonadati</taxon>
        <taxon>Pseudomonadota</taxon>
        <taxon>Betaproteobacteria</taxon>
        <taxon>Burkholderiales</taxon>
        <taxon>Burkholderiaceae</taxon>
        <taxon>Polynucleobacter</taxon>
    </lineage>
</organism>
<name>A0A1W1YIM7_9BURK</name>
<dbReference type="InterPro" id="IPR016169">
    <property type="entry name" value="FAD-bd_PCMH_sub2"/>
</dbReference>
<evidence type="ECO:0000256" key="2">
    <source>
        <dbReference type="ARBA" id="ARBA00022827"/>
    </source>
</evidence>
<dbReference type="AlphaFoldDB" id="A0A1W1YIM7"/>
<keyword evidence="5" id="KW-1185">Reference proteome</keyword>
<dbReference type="InterPro" id="IPR006094">
    <property type="entry name" value="Oxid_FAD_bind_N"/>
</dbReference>
<dbReference type="NCBIfam" id="NF008439">
    <property type="entry name" value="PRK11282.1"/>
    <property type="match status" value="1"/>
</dbReference>
<feature type="domain" description="FAD-binding PCMH-type" evidence="3">
    <location>
        <begin position="1"/>
        <end position="175"/>
    </location>
</feature>
<dbReference type="GO" id="GO:0003824">
    <property type="term" value="F:catalytic activity"/>
    <property type="evidence" value="ECO:0007669"/>
    <property type="project" value="InterPro"/>
</dbReference>
<dbReference type="PANTHER" id="PTHR11748:SF103">
    <property type="entry name" value="GLYCOLATE OXIDASE SUBUNIT GLCE"/>
    <property type="match status" value="1"/>
</dbReference>
<dbReference type="EMBL" id="FWXJ01000003">
    <property type="protein sequence ID" value="SMC35974.1"/>
    <property type="molecule type" value="Genomic_DNA"/>
</dbReference>
<dbReference type="GO" id="GO:0071949">
    <property type="term" value="F:FAD binding"/>
    <property type="evidence" value="ECO:0007669"/>
    <property type="project" value="InterPro"/>
</dbReference>
<evidence type="ECO:0000313" key="5">
    <source>
        <dbReference type="Proteomes" id="UP000192708"/>
    </source>
</evidence>
<dbReference type="PROSITE" id="PS51387">
    <property type="entry name" value="FAD_PCMH"/>
    <property type="match status" value="1"/>
</dbReference>
<dbReference type="SUPFAM" id="SSF55103">
    <property type="entry name" value="FAD-linked oxidases, C-terminal domain"/>
    <property type="match status" value="1"/>
</dbReference>
<dbReference type="PANTHER" id="PTHR11748">
    <property type="entry name" value="D-LACTATE DEHYDROGENASE"/>
    <property type="match status" value="1"/>
</dbReference>
<dbReference type="STRING" id="1938817.SAMN06296008_10387"/>
<dbReference type="Gene3D" id="3.30.465.10">
    <property type="match status" value="1"/>
</dbReference>
<proteinExistence type="predicted"/>
<evidence type="ECO:0000256" key="1">
    <source>
        <dbReference type="ARBA" id="ARBA00022630"/>
    </source>
</evidence>
<protein>
    <submittedName>
        <fullName evidence="4">Glycolate oxidase FAD binding subunit</fullName>
    </submittedName>
</protein>
<dbReference type="SUPFAM" id="SSF56176">
    <property type="entry name" value="FAD-binding/transporter-associated domain-like"/>
    <property type="match status" value="1"/>
</dbReference>
<dbReference type="Pfam" id="PF01565">
    <property type="entry name" value="FAD_binding_4"/>
    <property type="match status" value="1"/>
</dbReference>
<reference evidence="4 5" key="1">
    <citation type="submission" date="2017-04" db="EMBL/GenBank/DDBJ databases">
        <authorList>
            <person name="Afonso C.L."/>
            <person name="Miller P.J."/>
            <person name="Scott M.A."/>
            <person name="Spackman E."/>
            <person name="Goraichik I."/>
            <person name="Dimitrov K.M."/>
            <person name="Suarez D.L."/>
            <person name="Swayne D.E."/>
        </authorList>
    </citation>
    <scope>NUCLEOTIDE SEQUENCE [LARGE SCALE GENOMIC DNA]</scope>
    <source>
        <strain evidence="4 5">VK13</strain>
    </source>
</reference>
<dbReference type="Proteomes" id="UP000192708">
    <property type="component" value="Unassembled WGS sequence"/>
</dbReference>
<keyword evidence="1" id="KW-0285">Flavoprotein</keyword>
<dbReference type="InterPro" id="IPR016164">
    <property type="entry name" value="FAD-linked_Oxase-like_C"/>
</dbReference>
<evidence type="ECO:0000259" key="3">
    <source>
        <dbReference type="PROSITE" id="PS51387"/>
    </source>
</evidence>
<gene>
    <name evidence="4" type="ORF">SAMN06296008_10387</name>
</gene>
<keyword evidence="2" id="KW-0274">FAD</keyword>
<sequence>MENMNVDPVLQQFRAQILDAASSGKKLQIMGGNTKFWYGDSAQGEILNTSAYSGIIDYQPAELVLTAKAGTPMIEIEQALGSASQLFPFEPPLFGSKATIGGIVCAGLSGPGRGQSGALRDFILGVKVMDGRGDIVTFGGQVMKNVAGYDVSRLMPGSMGTLGLLLEVSIKVLPIPAKTRTLCFQMSQAAAIEQMNRLAGQPLPLSASCWIGLPEKGELMLRLGGANAAVESATVKLLAQIPGVQVEDELAAQFWLSIKEHTHPYFQCDPQESLWRFAVNPLSNPLPLEGVTCIEWLGGQRWFKGKLDRQEALGIAKDHGGHATMFRGDKSQLNTVFTSLQENSLTAPLAIVQERIRLAFDPAGVFNTKRMP</sequence>
<accession>A0A1W1YIM7</accession>